<keyword evidence="2 6" id="KW-0055">Arginine biosynthesis</keyword>
<dbReference type="UniPathway" id="UPA00068">
    <property type="reaction ID" value="UER00108"/>
</dbReference>
<evidence type="ECO:0000313" key="10">
    <source>
        <dbReference type="Proteomes" id="UP000029493"/>
    </source>
</evidence>
<accession>A0A089WRP2</accession>
<dbReference type="GO" id="GO:0003942">
    <property type="term" value="F:N-acetyl-gamma-glutamyl-phosphate reductase activity"/>
    <property type="evidence" value="ECO:0007669"/>
    <property type="project" value="UniProtKB-UniRule"/>
</dbReference>
<evidence type="ECO:0000256" key="1">
    <source>
        <dbReference type="ARBA" id="ARBA00022490"/>
    </source>
</evidence>
<keyword evidence="4 6" id="KW-0521">NADP</keyword>
<evidence type="ECO:0000256" key="4">
    <source>
        <dbReference type="ARBA" id="ARBA00022857"/>
    </source>
</evidence>
<feature type="active site" evidence="6 7">
    <location>
        <position position="116"/>
    </location>
</feature>
<dbReference type="Gene3D" id="3.30.360.10">
    <property type="entry name" value="Dihydrodipicolinate Reductase, domain 2"/>
    <property type="match status" value="1"/>
</dbReference>
<dbReference type="Gene3D" id="3.40.50.720">
    <property type="entry name" value="NAD(P)-binding Rossmann-like Domain"/>
    <property type="match status" value="1"/>
</dbReference>
<evidence type="ECO:0000256" key="7">
    <source>
        <dbReference type="PROSITE-ProRule" id="PRU10010"/>
    </source>
</evidence>
<dbReference type="SUPFAM" id="SSF51735">
    <property type="entry name" value="NAD(P)-binding Rossmann-fold domains"/>
    <property type="match status" value="1"/>
</dbReference>
<comment type="similarity">
    <text evidence="6">Belongs to the NAGSA dehydrogenase family. Type 2 subfamily.</text>
</comment>
<dbReference type="InterPro" id="IPR050085">
    <property type="entry name" value="AGPR"/>
</dbReference>
<dbReference type="CDD" id="cd23935">
    <property type="entry name" value="AGPR_2_C"/>
    <property type="match status" value="1"/>
</dbReference>
<comment type="pathway">
    <text evidence="6">Amino-acid biosynthesis; L-arginine biosynthesis; N(2)-acetyl-L-ornithine from L-glutamate: step 3/4.</text>
</comment>
<dbReference type="PANTHER" id="PTHR32338">
    <property type="entry name" value="N-ACETYL-GAMMA-GLUTAMYL-PHOSPHATE REDUCTASE, CHLOROPLASTIC-RELATED-RELATED"/>
    <property type="match status" value="1"/>
</dbReference>
<name>A0A089WRP2_9PSED</name>
<dbReference type="InterPro" id="IPR023013">
    <property type="entry name" value="AGPR_AS"/>
</dbReference>
<comment type="catalytic activity">
    <reaction evidence="6">
        <text>N-acetyl-L-glutamate 5-semialdehyde + phosphate + NADP(+) = N-acetyl-L-glutamyl 5-phosphate + NADPH + H(+)</text>
        <dbReference type="Rhea" id="RHEA:21588"/>
        <dbReference type="ChEBI" id="CHEBI:15378"/>
        <dbReference type="ChEBI" id="CHEBI:29123"/>
        <dbReference type="ChEBI" id="CHEBI:43474"/>
        <dbReference type="ChEBI" id="CHEBI:57783"/>
        <dbReference type="ChEBI" id="CHEBI:57936"/>
        <dbReference type="ChEBI" id="CHEBI:58349"/>
        <dbReference type="EC" id="1.2.1.38"/>
    </reaction>
</comment>
<dbReference type="AlphaFoldDB" id="A0A089WRP2"/>
<dbReference type="SUPFAM" id="SSF55347">
    <property type="entry name" value="Glyceraldehyde-3-phosphate dehydrogenase-like, C-terminal domain"/>
    <property type="match status" value="1"/>
</dbReference>
<dbReference type="eggNOG" id="COG0002">
    <property type="taxonomic scope" value="Bacteria"/>
</dbReference>
<dbReference type="InterPro" id="IPR036291">
    <property type="entry name" value="NAD(P)-bd_dom_sf"/>
</dbReference>
<feature type="domain" description="Semialdehyde dehydrogenase NAD-binding" evidence="8">
    <location>
        <begin position="4"/>
        <end position="105"/>
    </location>
</feature>
<dbReference type="Pfam" id="PF01118">
    <property type="entry name" value="Semialdhyde_dh"/>
    <property type="match status" value="1"/>
</dbReference>
<dbReference type="InterPro" id="IPR058924">
    <property type="entry name" value="AGPR_dimerisation_dom"/>
</dbReference>
<reference evidence="9 10" key="1">
    <citation type="submission" date="2014-09" db="EMBL/GenBank/DDBJ databases">
        <authorList>
            <person name="Chan K.-G."/>
        </authorList>
    </citation>
    <scope>NUCLEOTIDE SEQUENCE [LARGE SCALE GENOMIC DNA]</scope>
    <source>
        <strain evidence="9 10">ND07</strain>
    </source>
</reference>
<evidence type="ECO:0000259" key="8">
    <source>
        <dbReference type="SMART" id="SM00859"/>
    </source>
</evidence>
<dbReference type="STRING" id="157783.LK03_11380"/>
<dbReference type="PANTHER" id="PTHR32338:SF10">
    <property type="entry name" value="N-ACETYL-GAMMA-GLUTAMYL-PHOSPHATE REDUCTASE, CHLOROPLASTIC-RELATED"/>
    <property type="match status" value="1"/>
</dbReference>
<proteinExistence type="inferred from homology"/>
<dbReference type="Pfam" id="PF22698">
    <property type="entry name" value="Semialdhyde_dhC_1"/>
    <property type="match status" value="1"/>
</dbReference>
<dbReference type="KEGG" id="psw:LK03_11380"/>
<keyword evidence="10" id="KW-1185">Reference proteome</keyword>
<evidence type="ECO:0000256" key="5">
    <source>
        <dbReference type="ARBA" id="ARBA00023002"/>
    </source>
</evidence>
<dbReference type="Proteomes" id="UP000029493">
    <property type="component" value="Chromosome"/>
</dbReference>
<comment type="function">
    <text evidence="6">Catalyzes the NADPH-dependent reduction of N-acetyl-5-glutamyl phosphate to yield N-acetyl-L-glutamate 5-semialdehyde.</text>
</comment>
<protein>
    <recommendedName>
        <fullName evidence="6">N-acetyl-gamma-glutamyl-phosphate reductase</fullName>
        <shortName evidence="6">AGPR</shortName>
        <ecNumber evidence="6">1.2.1.38</ecNumber>
    </recommendedName>
    <alternativeName>
        <fullName evidence="6">N-acetyl-glutamate semialdehyde dehydrogenase</fullName>
        <shortName evidence="6">NAGSA dehydrogenase</shortName>
    </alternativeName>
</protein>
<dbReference type="EC" id="1.2.1.38" evidence="6"/>
<dbReference type="HAMAP" id="MF_01110">
    <property type="entry name" value="ArgC_type2"/>
    <property type="match status" value="1"/>
</dbReference>
<dbReference type="GO" id="GO:0005737">
    <property type="term" value="C:cytoplasm"/>
    <property type="evidence" value="ECO:0007669"/>
    <property type="project" value="UniProtKB-SubCell"/>
</dbReference>
<evidence type="ECO:0000256" key="2">
    <source>
        <dbReference type="ARBA" id="ARBA00022571"/>
    </source>
</evidence>
<dbReference type="InterPro" id="IPR010136">
    <property type="entry name" value="AGPR_type-2"/>
</dbReference>
<gene>
    <name evidence="6" type="primary">argC</name>
    <name evidence="9" type="ORF">LK03_11380</name>
</gene>
<keyword evidence="5 6" id="KW-0560">Oxidoreductase</keyword>
<dbReference type="PROSITE" id="PS01224">
    <property type="entry name" value="ARGC"/>
    <property type="match status" value="1"/>
</dbReference>
<dbReference type="InterPro" id="IPR000534">
    <property type="entry name" value="Semialdehyde_DH_NAD-bd"/>
</dbReference>
<dbReference type="EMBL" id="CP009455">
    <property type="protein sequence ID" value="AIR89854.1"/>
    <property type="molecule type" value="Genomic_DNA"/>
</dbReference>
<dbReference type="NCBIfam" id="TIGR01851">
    <property type="entry name" value="argC_other"/>
    <property type="match status" value="1"/>
</dbReference>
<dbReference type="SMART" id="SM00859">
    <property type="entry name" value="Semialdhyde_dh"/>
    <property type="match status" value="1"/>
</dbReference>
<evidence type="ECO:0000256" key="6">
    <source>
        <dbReference type="HAMAP-Rule" id="MF_01110"/>
    </source>
</evidence>
<evidence type="ECO:0000313" key="9">
    <source>
        <dbReference type="EMBL" id="AIR89854.1"/>
    </source>
</evidence>
<dbReference type="OrthoDB" id="9801289at2"/>
<keyword evidence="1 6" id="KW-0963">Cytoplasm</keyword>
<dbReference type="GO" id="GO:0051287">
    <property type="term" value="F:NAD binding"/>
    <property type="evidence" value="ECO:0007669"/>
    <property type="project" value="InterPro"/>
</dbReference>
<evidence type="ECO:0000256" key="3">
    <source>
        <dbReference type="ARBA" id="ARBA00022605"/>
    </source>
</evidence>
<sequence length="311" mass="33849">MKPLIFIDGETGTTGLQIHARLTGRTDIELLQLPHSERKDPVKRSEALNSCDIAILCLPDDAAKEAVSFIENPSVRVLDPSSAHRTTPGWVYGLPELTAGQAERIATAKRVSNPGCYPTGAICLLRPLTQASVLPKDYPVNVHAISGYSGSGRSLIDAYELPDHPQHTTAPYRGYGLNLKHKHIPEMKAEALLTHPPIFTPGYAKYRQGIVLYVPLHLRLLPAGASTEQIHACLSKHYEGCEFINVVPLDQSATVAQLDPEYLNDTNKLDIYVFGNEQDDQVILAAVYDNLGKGASGAAVQNLNLMLKGQA</sequence>
<keyword evidence="3 6" id="KW-0028">Amino-acid biosynthesis</keyword>
<organism evidence="9 10">
    <name type="scientific">Pseudomonas cremoricolorata</name>
    <dbReference type="NCBI Taxonomy" id="157783"/>
    <lineage>
        <taxon>Bacteria</taxon>
        <taxon>Pseudomonadati</taxon>
        <taxon>Pseudomonadota</taxon>
        <taxon>Gammaproteobacteria</taxon>
        <taxon>Pseudomonadales</taxon>
        <taxon>Pseudomonadaceae</taxon>
        <taxon>Pseudomonas</taxon>
    </lineage>
</organism>
<comment type="subcellular location">
    <subcellularLocation>
        <location evidence="6">Cytoplasm</location>
    </subcellularLocation>
</comment>
<dbReference type="CDD" id="cd17896">
    <property type="entry name" value="AGPR_2_N"/>
    <property type="match status" value="1"/>
</dbReference>
<dbReference type="GO" id="GO:0006526">
    <property type="term" value="P:L-arginine biosynthetic process"/>
    <property type="evidence" value="ECO:0007669"/>
    <property type="project" value="UniProtKB-UniRule"/>
</dbReference>
<dbReference type="RefSeq" id="WP_038412419.1">
    <property type="nucleotide sequence ID" value="NZ_CP009455.1"/>
</dbReference>